<evidence type="ECO:0000313" key="4">
    <source>
        <dbReference type="EMBL" id="MBM9433088.1"/>
    </source>
</evidence>
<dbReference type="InterPro" id="IPR018929">
    <property type="entry name" value="DUF2510"/>
</dbReference>
<keyword evidence="2" id="KW-0812">Transmembrane</keyword>
<dbReference type="Pfam" id="PF10708">
    <property type="entry name" value="DUF2510"/>
    <property type="match status" value="1"/>
</dbReference>
<gene>
    <name evidence="4" type="ORF">JVW63_05160</name>
</gene>
<dbReference type="Proteomes" id="UP000705983">
    <property type="component" value="Unassembled WGS sequence"/>
</dbReference>
<feature type="domain" description="DUF2510" evidence="3">
    <location>
        <begin position="10"/>
        <end position="30"/>
    </location>
</feature>
<evidence type="ECO:0000259" key="3">
    <source>
        <dbReference type="Pfam" id="PF10708"/>
    </source>
</evidence>
<evidence type="ECO:0000256" key="2">
    <source>
        <dbReference type="SAM" id="Phobius"/>
    </source>
</evidence>
<reference evidence="5" key="1">
    <citation type="submission" date="2021-02" db="EMBL/GenBank/DDBJ databases">
        <title>Leucobacter sp. CX169.</title>
        <authorList>
            <person name="Cheng Y."/>
        </authorList>
    </citation>
    <scope>NUCLEOTIDE SEQUENCE [LARGE SCALE GENOMIC DNA]</scope>
    <source>
        <strain evidence="5">JY899</strain>
    </source>
</reference>
<name>A0ABS2TEK1_9ACTO</name>
<comment type="caution">
    <text evidence="4">The sequence shown here is derived from an EMBL/GenBank/DDBJ whole genome shotgun (WGS) entry which is preliminary data.</text>
</comment>
<feature type="region of interest" description="Disordered" evidence="1">
    <location>
        <begin position="96"/>
        <end position="133"/>
    </location>
</feature>
<protein>
    <submittedName>
        <fullName evidence="4">DUF2510 domain-containing protein</fullName>
    </submittedName>
</protein>
<dbReference type="EMBL" id="JAFFJS010000002">
    <property type="protein sequence ID" value="MBM9433088.1"/>
    <property type="molecule type" value="Genomic_DNA"/>
</dbReference>
<feature type="transmembrane region" description="Helical" evidence="2">
    <location>
        <begin position="48"/>
        <end position="72"/>
    </location>
</feature>
<sequence>MHQHENRADPGWYPTPSGEQRYWDGNQWLALPPPEVSQVVPASGSRRLWVWGAVVTLLIVGIIVGTGSFVIADRNRGRAAAEASVQAAEEASIRAAEEAAEEAASIEAAEEAAQREQDREDREERNSRRETVTEIEESISEMAEGHIAQGILDGQVISTSCSPVAGGSLEDLTEQTTVFDCFVATEDNGDGTMYGYHYHSTMNWNSGDYTYGFGAP</sequence>
<keyword evidence="5" id="KW-1185">Reference proteome</keyword>
<dbReference type="RefSeq" id="WP_187996392.1">
    <property type="nucleotide sequence ID" value="NZ_JACEXG010000002.1"/>
</dbReference>
<feature type="compositionally biased region" description="Basic and acidic residues" evidence="1">
    <location>
        <begin position="112"/>
        <end position="132"/>
    </location>
</feature>
<keyword evidence="2" id="KW-1133">Transmembrane helix</keyword>
<proteinExistence type="predicted"/>
<keyword evidence="2" id="KW-0472">Membrane</keyword>
<evidence type="ECO:0000313" key="5">
    <source>
        <dbReference type="Proteomes" id="UP000705983"/>
    </source>
</evidence>
<accession>A0ABS2TEK1</accession>
<organism evidence="4 5">
    <name type="scientific">Flaviflexus equikiangi</name>
    <dbReference type="NCBI Taxonomy" id="2758573"/>
    <lineage>
        <taxon>Bacteria</taxon>
        <taxon>Bacillati</taxon>
        <taxon>Actinomycetota</taxon>
        <taxon>Actinomycetes</taxon>
        <taxon>Actinomycetales</taxon>
        <taxon>Actinomycetaceae</taxon>
        <taxon>Flaviflexus</taxon>
    </lineage>
</organism>
<evidence type="ECO:0000256" key="1">
    <source>
        <dbReference type="SAM" id="MobiDB-lite"/>
    </source>
</evidence>